<evidence type="ECO:0008006" key="4">
    <source>
        <dbReference type="Google" id="ProtNLM"/>
    </source>
</evidence>
<dbReference type="EMBL" id="CAHIKZ030002434">
    <property type="protein sequence ID" value="CAE1286844.1"/>
    <property type="molecule type" value="Genomic_DNA"/>
</dbReference>
<proteinExistence type="predicted"/>
<dbReference type="Proteomes" id="UP000597762">
    <property type="component" value="Unassembled WGS sequence"/>
</dbReference>
<reference evidence="2" key="1">
    <citation type="submission" date="2021-01" db="EMBL/GenBank/DDBJ databases">
        <authorList>
            <person name="Li R."/>
            <person name="Bekaert M."/>
        </authorList>
    </citation>
    <scope>NUCLEOTIDE SEQUENCE</scope>
    <source>
        <strain evidence="2">Farmed</strain>
    </source>
</reference>
<evidence type="ECO:0000256" key="1">
    <source>
        <dbReference type="SAM" id="Coils"/>
    </source>
</evidence>
<sequence>MDQLKKKISSMKPLKQMAATTAERYEYKIMALREQDKQRLNELQLSHKELSEKLTSLLRSQHDAEYSMKRLMKEIENMQSKYQEQVNQRRFLVTKINDLRFQMEKLEEIKAQRHEDPQEDPVTIRTAIREAREREKISSQKINEMIANYSDLIPQPQYAELEEKYKEISENREKILNEFKSMQNKQSELLAVHSKLTEERNYYYVECEKLKRIEVATDHWNKCIDYINGGQTSWQEVSSGLSCQCLLEILQEMINENSGCITITNSIAIEHTVLPGLGLDPKVPAFLRYEGEVQSYRMFVRDCYLMVADIWAARMRETQAKSKPLIEFFNDYLKQLFPTAAERIKWAYTFNTACQKLAHNYDNINLFLEILNGNVDENIYYARQNLSSDLLLTLQAAEKRRQEEKNEDTVEPPDVGFLTQKEFSEELVQYFGITHQEDMLFLLKMALQQLQTKGNIEYTKLFLLDDEGEVGLFLTAVLDWQHEMQTEFINKLRHSGHSSSLSVSQFKKALHKVGSNLDTPCIDRLVGWVFESSAEDSNSTLPANDICDKLKSTFIPLFPKKAPKKPRA</sequence>
<dbReference type="PANTHER" id="PTHR16306">
    <property type="entry name" value="TRANSLIN-ASSOCIATED FACTOR X-INTERACTING PROTEIN 1"/>
    <property type="match status" value="1"/>
</dbReference>
<evidence type="ECO:0000313" key="2">
    <source>
        <dbReference type="EMBL" id="CAE1286844.1"/>
    </source>
</evidence>
<comment type="caution">
    <text evidence="2">The sequence shown here is derived from an EMBL/GenBank/DDBJ whole genome shotgun (WGS) entry which is preliminary data.</text>
</comment>
<dbReference type="OrthoDB" id="261426at2759"/>
<gene>
    <name evidence="2" type="ORF">SPHA_46194</name>
</gene>
<dbReference type="GO" id="GO:0005737">
    <property type="term" value="C:cytoplasm"/>
    <property type="evidence" value="ECO:0007669"/>
    <property type="project" value="TreeGrafter"/>
</dbReference>
<organism evidence="2 3">
    <name type="scientific">Acanthosepion pharaonis</name>
    <name type="common">Pharaoh cuttlefish</name>
    <name type="synonym">Sepia pharaonis</name>
    <dbReference type="NCBI Taxonomy" id="158019"/>
    <lineage>
        <taxon>Eukaryota</taxon>
        <taxon>Metazoa</taxon>
        <taxon>Spiralia</taxon>
        <taxon>Lophotrochozoa</taxon>
        <taxon>Mollusca</taxon>
        <taxon>Cephalopoda</taxon>
        <taxon>Coleoidea</taxon>
        <taxon>Decapodiformes</taxon>
        <taxon>Sepiida</taxon>
        <taxon>Sepiina</taxon>
        <taxon>Sepiidae</taxon>
        <taxon>Acanthosepion</taxon>
    </lineage>
</organism>
<name>A0A812D6P4_ACAPH</name>
<feature type="coiled-coil region" evidence="1">
    <location>
        <begin position="158"/>
        <end position="185"/>
    </location>
</feature>
<feature type="coiled-coil region" evidence="1">
    <location>
        <begin position="33"/>
        <end position="88"/>
    </location>
</feature>
<accession>A0A812D6P4</accession>
<protein>
    <recommendedName>
        <fullName evidence="4">Translin-associated factor X-interacting protein 1 N-terminal domain-containing protein</fullName>
    </recommendedName>
</protein>
<keyword evidence="1" id="KW-0175">Coiled coil</keyword>
<dbReference type="AlphaFoldDB" id="A0A812D6P4"/>
<evidence type="ECO:0000313" key="3">
    <source>
        <dbReference type="Proteomes" id="UP000597762"/>
    </source>
</evidence>
<dbReference type="PANTHER" id="PTHR16306:SF0">
    <property type="entry name" value="TRANSLIN-ASSOCIATED FACTOR X-INTERACTING PROTEIN 1"/>
    <property type="match status" value="1"/>
</dbReference>
<keyword evidence="3" id="KW-1185">Reference proteome</keyword>